<dbReference type="Pfam" id="PF04101">
    <property type="entry name" value="Glyco_tran_28_C"/>
    <property type="match status" value="1"/>
</dbReference>
<dbReference type="Proteomes" id="UP000663505">
    <property type="component" value="Chromosome"/>
</dbReference>
<evidence type="ECO:0000313" key="9">
    <source>
        <dbReference type="Proteomes" id="UP000663505"/>
    </source>
</evidence>
<proteinExistence type="inferred from homology"/>
<dbReference type="KEGG" id="afx:JZ786_03245"/>
<dbReference type="GO" id="GO:0016020">
    <property type="term" value="C:membrane"/>
    <property type="evidence" value="ECO:0007669"/>
    <property type="project" value="UniProtKB-SubCell"/>
</dbReference>
<feature type="domain" description="Diacylglycerol glucosyltransferase N-terminal" evidence="7">
    <location>
        <begin position="15"/>
        <end position="178"/>
    </location>
</feature>
<protein>
    <submittedName>
        <fullName evidence="8">Glycosyltransferase</fullName>
    </submittedName>
</protein>
<comment type="similarity">
    <text evidence="2">Belongs to the glycosyltransferase 28 family.</text>
</comment>
<evidence type="ECO:0000313" key="8">
    <source>
        <dbReference type="EMBL" id="QSO48058.1"/>
    </source>
</evidence>
<gene>
    <name evidence="8" type="ORF">JZ786_03245</name>
</gene>
<feature type="domain" description="Glycosyl transferase family 28 C-terminal" evidence="6">
    <location>
        <begin position="224"/>
        <end position="355"/>
    </location>
</feature>
<name>A0A9X7VZR2_9BACL</name>
<dbReference type="RefSeq" id="WP_206657394.1">
    <property type="nucleotide sequence ID" value="NZ_CP071182.1"/>
</dbReference>
<keyword evidence="9" id="KW-1185">Reference proteome</keyword>
<organism evidence="8 9">
    <name type="scientific">Alicyclobacillus mengziensis</name>
    <dbReference type="NCBI Taxonomy" id="2931921"/>
    <lineage>
        <taxon>Bacteria</taxon>
        <taxon>Bacillati</taxon>
        <taxon>Bacillota</taxon>
        <taxon>Bacilli</taxon>
        <taxon>Bacillales</taxon>
        <taxon>Alicyclobacillaceae</taxon>
        <taxon>Alicyclobacillus</taxon>
    </lineage>
</organism>
<feature type="compositionally biased region" description="Basic residues" evidence="5">
    <location>
        <begin position="372"/>
        <end position="381"/>
    </location>
</feature>
<dbReference type="PANTHER" id="PTHR43025">
    <property type="entry name" value="MONOGALACTOSYLDIACYLGLYCEROL SYNTHASE"/>
    <property type="match status" value="1"/>
</dbReference>
<evidence type="ECO:0000259" key="7">
    <source>
        <dbReference type="Pfam" id="PF06925"/>
    </source>
</evidence>
<comment type="subcellular location">
    <subcellularLocation>
        <location evidence="1">Membrane</location>
    </subcellularLocation>
</comment>
<evidence type="ECO:0000256" key="4">
    <source>
        <dbReference type="ARBA" id="ARBA00022679"/>
    </source>
</evidence>
<keyword evidence="4" id="KW-0808">Transferase</keyword>
<dbReference type="InterPro" id="IPR007235">
    <property type="entry name" value="Glyco_trans_28_C"/>
</dbReference>
<dbReference type="InterPro" id="IPR009695">
    <property type="entry name" value="Diacylglyc_glucosyltr_N"/>
</dbReference>
<dbReference type="EMBL" id="CP071182">
    <property type="protein sequence ID" value="QSO48058.1"/>
    <property type="molecule type" value="Genomic_DNA"/>
</dbReference>
<dbReference type="Gene3D" id="3.40.50.2000">
    <property type="entry name" value="Glycogen Phosphorylase B"/>
    <property type="match status" value="2"/>
</dbReference>
<sequence>MSKVLLFTASFGEGHNQAAFAVSEALQDAGATVKVVDYVEWLNPAFRSFAKFSLLQGVQKAPSLYGLFYKSMSRIQPDSSFQRRLNHLGLMRMIRLLRSFKPDVVVSTFPTPSGVMSELRTHGLTTTPNVGIITDYTLHGQWIQEHTDAYFVAAESVKQELLARGVPSSHVFVSGIPIRSKFTNRSNGDLVVQRQEARQRHEFKTDVPLILLMGGGAGLLGDVNDWERLMKKTNAQFAVICGRNERLYKRLQSIEDERIRILGYVSDVDEWMVMADLIITKAGGITVSECMAMELPMLLYRPIPGQETANAKYAIEAGAAVQAKTFRMVKELINTLTHQPERLETMRRNAHHVKRANATTDIATTILEIAKRPGRRKVSSRSKRDDKPTSPIVSRP</sequence>
<feature type="region of interest" description="Disordered" evidence="5">
    <location>
        <begin position="372"/>
        <end position="396"/>
    </location>
</feature>
<keyword evidence="3" id="KW-0328">Glycosyltransferase</keyword>
<dbReference type="Pfam" id="PF06925">
    <property type="entry name" value="MGDG_synth"/>
    <property type="match status" value="1"/>
</dbReference>
<reference evidence="8 9" key="1">
    <citation type="submission" date="2021-02" db="EMBL/GenBank/DDBJ databases">
        <title>Alicyclobacillus curvatus sp. nov. and Alicyclobacillus mengziensis sp. nov., two acidophilic bacteria isolated from acid mine drainage.</title>
        <authorList>
            <person name="Huang Y."/>
        </authorList>
    </citation>
    <scope>NUCLEOTIDE SEQUENCE [LARGE SCALE GENOMIC DNA]</scope>
    <source>
        <strain evidence="8 9">S30H14</strain>
    </source>
</reference>
<dbReference type="SUPFAM" id="SSF53756">
    <property type="entry name" value="UDP-Glycosyltransferase/glycogen phosphorylase"/>
    <property type="match status" value="1"/>
</dbReference>
<dbReference type="GO" id="GO:0009247">
    <property type="term" value="P:glycolipid biosynthetic process"/>
    <property type="evidence" value="ECO:0007669"/>
    <property type="project" value="InterPro"/>
</dbReference>
<evidence type="ECO:0000256" key="1">
    <source>
        <dbReference type="ARBA" id="ARBA00004370"/>
    </source>
</evidence>
<dbReference type="GO" id="GO:0016758">
    <property type="term" value="F:hexosyltransferase activity"/>
    <property type="evidence" value="ECO:0007669"/>
    <property type="project" value="InterPro"/>
</dbReference>
<evidence type="ECO:0000256" key="5">
    <source>
        <dbReference type="SAM" id="MobiDB-lite"/>
    </source>
</evidence>
<dbReference type="PANTHER" id="PTHR43025:SF3">
    <property type="entry name" value="MONOGALACTOSYLDIACYLGLYCEROL SYNTHASE 1, CHLOROPLASTIC"/>
    <property type="match status" value="1"/>
</dbReference>
<accession>A0A9X7VZR2</accession>
<evidence type="ECO:0000259" key="6">
    <source>
        <dbReference type="Pfam" id="PF04101"/>
    </source>
</evidence>
<evidence type="ECO:0000256" key="3">
    <source>
        <dbReference type="ARBA" id="ARBA00022676"/>
    </source>
</evidence>
<evidence type="ECO:0000256" key="2">
    <source>
        <dbReference type="ARBA" id="ARBA00006962"/>
    </source>
</evidence>
<dbReference type="AlphaFoldDB" id="A0A9X7VZR2"/>
<dbReference type="InterPro" id="IPR050519">
    <property type="entry name" value="Glycosyltransf_28_UgtP"/>
</dbReference>